<comment type="function">
    <text evidence="7">Involved in DNA repair and RecF pathway recombination.</text>
</comment>
<dbReference type="SUPFAM" id="SSF50249">
    <property type="entry name" value="Nucleic acid-binding proteins"/>
    <property type="match status" value="1"/>
</dbReference>
<dbReference type="GO" id="GO:0043590">
    <property type="term" value="C:bacterial nucleoid"/>
    <property type="evidence" value="ECO:0007669"/>
    <property type="project" value="TreeGrafter"/>
</dbReference>
<evidence type="ECO:0000256" key="4">
    <source>
        <dbReference type="ARBA" id="ARBA00023172"/>
    </source>
</evidence>
<dbReference type="InterPro" id="IPR022572">
    <property type="entry name" value="DNA_rep/recomb_RecO_N"/>
</dbReference>
<dbReference type="InterPro" id="IPR042242">
    <property type="entry name" value="RecO_C"/>
</dbReference>
<dbReference type="Pfam" id="PF02565">
    <property type="entry name" value="RecO_C"/>
    <property type="match status" value="1"/>
</dbReference>
<dbReference type="SUPFAM" id="SSF57863">
    <property type="entry name" value="ArfGap/RecO-like zinc finger"/>
    <property type="match status" value="1"/>
</dbReference>
<dbReference type="PANTHER" id="PTHR33991">
    <property type="entry name" value="DNA REPAIR PROTEIN RECO"/>
    <property type="match status" value="1"/>
</dbReference>
<evidence type="ECO:0000256" key="7">
    <source>
        <dbReference type="HAMAP-Rule" id="MF_00201"/>
    </source>
</evidence>
<dbReference type="InterPro" id="IPR012340">
    <property type="entry name" value="NA-bd_OB-fold"/>
</dbReference>
<dbReference type="InterPro" id="IPR003717">
    <property type="entry name" value="RecO"/>
</dbReference>
<gene>
    <name evidence="7 9" type="primary">recO</name>
    <name evidence="9" type="ORF">KME15_00240</name>
</gene>
<dbReference type="EMBL" id="JAHHHD010000001">
    <property type="protein sequence ID" value="MBW4657079.1"/>
    <property type="molecule type" value="Genomic_DNA"/>
</dbReference>
<dbReference type="Proteomes" id="UP000757435">
    <property type="component" value="Unassembled WGS sequence"/>
</dbReference>
<evidence type="ECO:0000256" key="5">
    <source>
        <dbReference type="ARBA" id="ARBA00023204"/>
    </source>
</evidence>
<keyword evidence="4 7" id="KW-0233">DNA recombination</keyword>
<comment type="caution">
    <text evidence="9">The sequence shown here is derived from an EMBL/GenBank/DDBJ whole genome shotgun (WGS) entry which is preliminary data.</text>
</comment>
<accession>A0A951UKW8</accession>
<evidence type="ECO:0000313" key="9">
    <source>
        <dbReference type="EMBL" id="MBW4657079.1"/>
    </source>
</evidence>
<protein>
    <recommendedName>
        <fullName evidence="2 7">DNA repair protein RecO</fullName>
    </recommendedName>
    <alternativeName>
        <fullName evidence="6 7">Recombination protein O</fullName>
    </alternativeName>
</protein>
<evidence type="ECO:0000256" key="1">
    <source>
        <dbReference type="ARBA" id="ARBA00007452"/>
    </source>
</evidence>
<dbReference type="InterPro" id="IPR037278">
    <property type="entry name" value="ARFGAP/RecO"/>
</dbReference>
<dbReference type="NCBIfam" id="TIGR00613">
    <property type="entry name" value="reco"/>
    <property type="match status" value="1"/>
</dbReference>
<proteinExistence type="inferred from homology"/>
<reference evidence="9" key="2">
    <citation type="journal article" date="2022" name="Microbiol. Resour. Announc.">
        <title>Metagenome Sequencing to Explore Phylogenomics of Terrestrial Cyanobacteria.</title>
        <authorList>
            <person name="Ward R.D."/>
            <person name="Stajich J.E."/>
            <person name="Johansen J.R."/>
            <person name="Huntemann M."/>
            <person name="Clum A."/>
            <person name="Foster B."/>
            <person name="Foster B."/>
            <person name="Roux S."/>
            <person name="Palaniappan K."/>
            <person name="Varghese N."/>
            <person name="Mukherjee S."/>
            <person name="Reddy T.B.K."/>
            <person name="Daum C."/>
            <person name="Copeland A."/>
            <person name="Chen I.A."/>
            <person name="Ivanova N.N."/>
            <person name="Kyrpides N.C."/>
            <person name="Shapiro N."/>
            <person name="Eloe-Fadrosh E.A."/>
            <person name="Pietrasiak N."/>
        </authorList>
    </citation>
    <scope>NUCLEOTIDE SEQUENCE</scope>
    <source>
        <strain evidence="9">UHER 2000/2452</strain>
    </source>
</reference>
<dbReference type="GO" id="GO:0006310">
    <property type="term" value="P:DNA recombination"/>
    <property type="evidence" value="ECO:0007669"/>
    <property type="project" value="UniProtKB-UniRule"/>
</dbReference>
<dbReference type="HAMAP" id="MF_00201">
    <property type="entry name" value="RecO"/>
    <property type="match status" value="1"/>
</dbReference>
<dbReference type="Gene3D" id="2.40.50.140">
    <property type="entry name" value="Nucleic acid-binding proteins"/>
    <property type="match status" value="1"/>
</dbReference>
<dbReference type="PANTHER" id="PTHR33991:SF1">
    <property type="entry name" value="DNA REPAIR PROTEIN RECO"/>
    <property type="match status" value="1"/>
</dbReference>
<evidence type="ECO:0000256" key="6">
    <source>
        <dbReference type="ARBA" id="ARBA00033409"/>
    </source>
</evidence>
<dbReference type="Pfam" id="PF11967">
    <property type="entry name" value="RecO_N"/>
    <property type="match status" value="1"/>
</dbReference>
<keyword evidence="3 7" id="KW-0227">DNA damage</keyword>
<organism evidence="9 10">
    <name type="scientific">Drouetiella hepatica Uher 2000/2452</name>
    <dbReference type="NCBI Taxonomy" id="904376"/>
    <lineage>
        <taxon>Bacteria</taxon>
        <taxon>Bacillati</taxon>
        <taxon>Cyanobacteriota</taxon>
        <taxon>Cyanophyceae</taxon>
        <taxon>Oculatellales</taxon>
        <taxon>Oculatellaceae</taxon>
        <taxon>Drouetiella</taxon>
    </lineage>
</organism>
<dbReference type="Gene3D" id="1.20.1440.120">
    <property type="entry name" value="Recombination protein O, C-terminal domain"/>
    <property type="match status" value="1"/>
</dbReference>
<comment type="similarity">
    <text evidence="1 7">Belongs to the RecO family.</text>
</comment>
<feature type="domain" description="DNA replication/recombination mediator RecO N-terminal" evidence="8">
    <location>
        <begin position="1"/>
        <end position="80"/>
    </location>
</feature>
<reference evidence="9" key="1">
    <citation type="submission" date="2021-05" db="EMBL/GenBank/DDBJ databases">
        <authorList>
            <person name="Pietrasiak N."/>
            <person name="Ward R."/>
            <person name="Stajich J.E."/>
            <person name="Kurbessoian T."/>
        </authorList>
    </citation>
    <scope>NUCLEOTIDE SEQUENCE</scope>
    <source>
        <strain evidence="9">UHER 2000/2452</strain>
    </source>
</reference>
<dbReference type="GO" id="GO:0006302">
    <property type="term" value="P:double-strand break repair"/>
    <property type="evidence" value="ECO:0007669"/>
    <property type="project" value="TreeGrafter"/>
</dbReference>
<dbReference type="AlphaFoldDB" id="A0A951UKW8"/>
<evidence type="ECO:0000256" key="3">
    <source>
        <dbReference type="ARBA" id="ARBA00022763"/>
    </source>
</evidence>
<evidence type="ECO:0000259" key="8">
    <source>
        <dbReference type="Pfam" id="PF11967"/>
    </source>
</evidence>
<name>A0A951UKW8_9CYAN</name>
<evidence type="ECO:0000313" key="10">
    <source>
        <dbReference type="Proteomes" id="UP000757435"/>
    </source>
</evidence>
<evidence type="ECO:0000256" key="2">
    <source>
        <dbReference type="ARBA" id="ARBA00021310"/>
    </source>
</evidence>
<keyword evidence="5 7" id="KW-0234">DNA repair</keyword>
<sequence>MSGTYKALGINLKSAPLGESDRLLTILTEEFGLIRAVAPGSRKHKSSLGGRSSLFVVNHLLVARGKNLDKITQAESQESYPGLSQDLGKLTAGQYLAELALMQAMDDHPQPELFCLLREHLSRLEKMPSATTLPCLVQAIYHLLALAGLPPQVQTCCVTQQPITPNFADPDWRVGFSIFAGGTFLLSAIDRLKAEHLVPKVTGQVPKQTFGNPKVLPSSPKLSRPADLYVEIGAIELDILQQLSQPNLIQDWFSSHSSKMPTVSRIWLSLERILRQYAQYHYDRPIRSATLIDACFADAPPACDP</sequence>